<dbReference type="InterPro" id="IPR002318">
    <property type="entry name" value="Ala-tRNA-lgiase_IIc"/>
</dbReference>
<dbReference type="Proteomes" id="UP000034565">
    <property type="component" value="Unassembled WGS sequence"/>
</dbReference>
<evidence type="ECO:0000259" key="10">
    <source>
        <dbReference type="PROSITE" id="PS50860"/>
    </source>
</evidence>
<dbReference type="GO" id="GO:0002161">
    <property type="term" value="F:aminoacyl-tRNA deacylase activity"/>
    <property type="evidence" value="ECO:0007669"/>
    <property type="project" value="TreeGrafter"/>
</dbReference>
<evidence type="ECO:0000256" key="8">
    <source>
        <dbReference type="ARBA" id="ARBA00022917"/>
    </source>
</evidence>
<evidence type="ECO:0000256" key="3">
    <source>
        <dbReference type="ARBA" id="ARBA00022555"/>
    </source>
</evidence>
<dbReference type="SUPFAM" id="SSF55186">
    <property type="entry name" value="ThrRS/AlaRS common domain"/>
    <property type="match status" value="1"/>
</dbReference>
<keyword evidence="9" id="KW-0030">Aminoacyl-tRNA synthetase</keyword>
<accession>A0A0G1SKU9</accession>
<dbReference type="Gene3D" id="3.30.930.10">
    <property type="entry name" value="Bira Bifunctional Protein, Domain 2"/>
    <property type="match status" value="1"/>
</dbReference>
<keyword evidence="7" id="KW-0694">RNA-binding</keyword>
<dbReference type="SMART" id="SM00863">
    <property type="entry name" value="tRNA_SAD"/>
    <property type="match status" value="1"/>
</dbReference>
<dbReference type="PANTHER" id="PTHR11777">
    <property type="entry name" value="ALANYL-TRNA SYNTHETASE"/>
    <property type="match status" value="1"/>
</dbReference>
<keyword evidence="3" id="KW-0820">tRNA-binding</keyword>
<organism evidence="11 12">
    <name type="scientific">Candidatus Amesbacteria bacterium GW2011_GWA1_47_20</name>
    <dbReference type="NCBI Taxonomy" id="1618354"/>
    <lineage>
        <taxon>Bacteria</taxon>
        <taxon>Candidatus Amesiibacteriota</taxon>
    </lineage>
</organism>
<dbReference type="FunFam" id="3.30.980.10:FF:000004">
    <property type="entry name" value="Alanine--tRNA ligase, cytoplasmic"/>
    <property type="match status" value="1"/>
</dbReference>
<dbReference type="SUPFAM" id="SSF55681">
    <property type="entry name" value="Class II aaRS and biotin synthetases"/>
    <property type="match status" value="1"/>
</dbReference>
<dbReference type="GO" id="GO:0005524">
    <property type="term" value="F:ATP binding"/>
    <property type="evidence" value="ECO:0007669"/>
    <property type="project" value="UniProtKB-KW"/>
</dbReference>
<dbReference type="PANTHER" id="PTHR11777:SF9">
    <property type="entry name" value="ALANINE--TRNA LIGASE, CYTOPLASMIC"/>
    <property type="match status" value="1"/>
</dbReference>
<comment type="similarity">
    <text evidence="1">Belongs to the class-II aminoacyl-tRNA synthetase family.</text>
</comment>
<reference evidence="11 12" key="1">
    <citation type="journal article" date="2015" name="Nature">
        <title>rRNA introns, odd ribosomes, and small enigmatic genomes across a large radiation of phyla.</title>
        <authorList>
            <person name="Brown C.T."/>
            <person name="Hug L.A."/>
            <person name="Thomas B.C."/>
            <person name="Sharon I."/>
            <person name="Castelle C.J."/>
            <person name="Singh A."/>
            <person name="Wilkins M.J."/>
            <person name="Williams K.H."/>
            <person name="Banfield J.F."/>
        </authorList>
    </citation>
    <scope>NUCLEOTIDE SEQUENCE [LARGE SCALE GENOMIC DNA]</scope>
</reference>
<protein>
    <recommendedName>
        <fullName evidence="2">alanine--tRNA ligase</fullName>
        <ecNumber evidence="2">6.1.1.7</ecNumber>
    </recommendedName>
</protein>
<dbReference type="Pfam" id="PF01411">
    <property type="entry name" value="tRNA-synt_2c"/>
    <property type="match status" value="1"/>
</dbReference>
<evidence type="ECO:0000256" key="9">
    <source>
        <dbReference type="ARBA" id="ARBA00023146"/>
    </source>
</evidence>
<dbReference type="GO" id="GO:0006419">
    <property type="term" value="P:alanyl-tRNA aminoacylation"/>
    <property type="evidence" value="ECO:0007669"/>
    <property type="project" value="InterPro"/>
</dbReference>
<dbReference type="InterPro" id="IPR012947">
    <property type="entry name" value="tRNA_SAD"/>
</dbReference>
<dbReference type="Pfam" id="PF07973">
    <property type="entry name" value="tRNA_SAD"/>
    <property type="match status" value="1"/>
</dbReference>
<dbReference type="InterPro" id="IPR018165">
    <property type="entry name" value="Ala-tRNA-synth_IIc_core"/>
</dbReference>
<comment type="caution">
    <text evidence="11">The sequence shown here is derived from an EMBL/GenBank/DDBJ whole genome shotgun (WGS) entry which is preliminary data.</text>
</comment>
<dbReference type="InterPro" id="IPR018163">
    <property type="entry name" value="Thr/Ala-tRNA-synth_IIc_edit"/>
</dbReference>
<evidence type="ECO:0000313" key="12">
    <source>
        <dbReference type="Proteomes" id="UP000034565"/>
    </source>
</evidence>
<evidence type="ECO:0000256" key="4">
    <source>
        <dbReference type="ARBA" id="ARBA00022598"/>
    </source>
</evidence>
<evidence type="ECO:0000313" key="11">
    <source>
        <dbReference type="EMBL" id="KKU70046.1"/>
    </source>
</evidence>
<dbReference type="PRINTS" id="PR00980">
    <property type="entry name" value="TRNASYNTHALA"/>
</dbReference>
<dbReference type="EMBL" id="LCOA01000005">
    <property type="protein sequence ID" value="KKU70046.1"/>
    <property type="molecule type" value="Genomic_DNA"/>
</dbReference>
<evidence type="ECO:0000256" key="7">
    <source>
        <dbReference type="ARBA" id="ARBA00022884"/>
    </source>
</evidence>
<proteinExistence type="inferred from homology"/>
<dbReference type="NCBIfam" id="NF002436">
    <property type="entry name" value="PRK01584.1"/>
    <property type="match status" value="1"/>
</dbReference>
<dbReference type="GO" id="GO:0005737">
    <property type="term" value="C:cytoplasm"/>
    <property type="evidence" value="ECO:0007669"/>
    <property type="project" value="InterPro"/>
</dbReference>
<keyword evidence="5" id="KW-0547">Nucleotide-binding</keyword>
<dbReference type="SUPFAM" id="SSF101353">
    <property type="entry name" value="Putative anticodon-binding domain of alanyl-tRNA synthetase (AlaRS)"/>
    <property type="match status" value="1"/>
</dbReference>
<sequence length="586" mass="66703">MVSANDVRAKYLQFFKDRGHIKIPSALLVPENDPTTLFTSSGMQPLVQNLLGQPHPAGKRLVNSQKCFRAQDIDEVGDNRHTTFFEMLGNWSLGDYFKEEQLAWFYEFLTKELKLPEEKLAVSVFEGDNQIPRDEESAAIWKKLGVPKNRIFYYGVKKNWWSRSGVPESMPAGEPGGPDSEVFYEFTDIKHNPKFGDQCHPNCDCGRFLEIGNSVFMQYQKQADSSFKELPQKNVDFGGGLERLTAAASDEPDIFQTDSFKQIIQTIEYVTQKKYVDHPQYMRIIADHIKAATFLISDGATPSNKAQGYMTRRLIRQAAVKLRQLQVDSQWHIEKICRSVIETYKNIYFKNLKYPEDIPDWISMETQKFSQTLDKGLKLLGQVSPFDLYQSYGFPPEVIEELYQEKGLKLNKEEFAKSRTRHQEESRTASQGMFKGGLQDQSEIVTKYHTATHLLHAALRKVLGNHVSQKGSNITADRLRFDFSHPEKLTDEQIKQVEDLINAKIAADVKVECVEMPKSQALAEGALAFFPEKYPDVTSVYTIDDFSKELCGGPHVQSTGEIGRIKITRQEAVSAGVRRIYATAIS</sequence>
<dbReference type="PATRIC" id="fig|1618354.3.peg.194"/>
<evidence type="ECO:0000256" key="2">
    <source>
        <dbReference type="ARBA" id="ARBA00013168"/>
    </source>
</evidence>
<keyword evidence="4 11" id="KW-0436">Ligase</keyword>
<dbReference type="InterPro" id="IPR018162">
    <property type="entry name" value="Ala-tRNA-ligase_IIc_anticod-bd"/>
</dbReference>
<dbReference type="EC" id="6.1.1.7" evidence="2"/>
<dbReference type="AlphaFoldDB" id="A0A0G1SKU9"/>
<evidence type="ECO:0000256" key="6">
    <source>
        <dbReference type="ARBA" id="ARBA00022840"/>
    </source>
</evidence>
<keyword evidence="6" id="KW-0067">ATP-binding</keyword>
<gene>
    <name evidence="11" type="ORF">UX92_C0005G0017</name>
</gene>
<keyword evidence="8" id="KW-0648">Protein biosynthesis</keyword>
<evidence type="ECO:0000256" key="1">
    <source>
        <dbReference type="ARBA" id="ARBA00008226"/>
    </source>
</evidence>
<dbReference type="Gene3D" id="3.30.54.20">
    <property type="match status" value="1"/>
</dbReference>
<feature type="domain" description="Alanyl-transfer RNA synthetases family profile" evidence="10">
    <location>
        <begin position="2"/>
        <end position="586"/>
    </location>
</feature>
<dbReference type="InterPro" id="IPR050058">
    <property type="entry name" value="Ala-tRNA_ligase"/>
</dbReference>
<dbReference type="PROSITE" id="PS50860">
    <property type="entry name" value="AA_TRNA_LIGASE_II_ALA"/>
    <property type="match status" value="1"/>
</dbReference>
<name>A0A0G1SKU9_9BACT</name>
<evidence type="ECO:0000256" key="5">
    <source>
        <dbReference type="ARBA" id="ARBA00022741"/>
    </source>
</evidence>
<dbReference type="InterPro" id="IPR045864">
    <property type="entry name" value="aa-tRNA-synth_II/BPL/LPL"/>
</dbReference>
<dbReference type="InterPro" id="IPR018164">
    <property type="entry name" value="Ala-tRNA-synth_IIc_N"/>
</dbReference>
<dbReference type="CDD" id="cd00673">
    <property type="entry name" value="AlaRS_core"/>
    <property type="match status" value="1"/>
</dbReference>
<dbReference type="Gene3D" id="3.30.980.10">
    <property type="entry name" value="Threonyl-trna Synthetase, Chain A, domain 2"/>
    <property type="match status" value="1"/>
</dbReference>
<dbReference type="GO" id="GO:0000049">
    <property type="term" value="F:tRNA binding"/>
    <property type="evidence" value="ECO:0007669"/>
    <property type="project" value="UniProtKB-KW"/>
</dbReference>
<dbReference type="GO" id="GO:0004813">
    <property type="term" value="F:alanine-tRNA ligase activity"/>
    <property type="evidence" value="ECO:0007669"/>
    <property type="project" value="UniProtKB-EC"/>
</dbReference>